<dbReference type="OrthoDB" id="10017101at2759"/>
<dbReference type="GO" id="GO:0010420">
    <property type="term" value="F:polyprenyldihydroxybenzoate methyltransferase activity"/>
    <property type="evidence" value="ECO:0007669"/>
    <property type="project" value="TreeGrafter"/>
</dbReference>
<evidence type="ECO:0000313" key="3">
    <source>
        <dbReference type="Proteomes" id="UP000324022"/>
    </source>
</evidence>
<evidence type="ECO:0000313" key="2">
    <source>
        <dbReference type="EMBL" id="SPO32776.1"/>
    </source>
</evidence>
<name>A0A5C3ESJ3_9BASI</name>
<gene>
    <name evidence="2" type="ORF">UTRI_05719_B</name>
</gene>
<dbReference type="Proteomes" id="UP000324022">
    <property type="component" value="Unassembled WGS sequence"/>
</dbReference>
<keyword evidence="2" id="KW-0489">Methyltransferase</keyword>
<dbReference type="PANTHER" id="PTHR43464:SF23">
    <property type="entry name" value="JUVENILE HORMONE ACID O-METHYLTRANSFERASE"/>
    <property type="match status" value="1"/>
</dbReference>
<feature type="domain" description="Methyltransferase type 11" evidence="1">
    <location>
        <begin position="128"/>
        <end position="208"/>
    </location>
</feature>
<keyword evidence="3" id="KW-1185">Reference proteome</keyword>
<organism evidence="2 3">
    <name type="scientific">Ustilago trichophora</name>
    <dbReference type="NCBI Taxonomy" id="86804"/>
    <lineage>
        <taxon>Eukaryota</taxon>
        <taxon>Fungi</taxon>
        <taxon>Dikarya</taxon>
        <taxon>Basidiomycota</taxon>
        <taxon>Ustilaginomycotina</taxon>
        <taxon>Ustilaginomycetes</taxon>
        <taxon>Ustilaginales</taxon>
        <taxon>Ustilaginaceae</taxon>
        <taxon>Ustilago</taxon>
    </lineage>
</organism>
<dbReference type="AlphaFoldDB" id="A0A5C3ESJ3"/>
<sequence length="316" mass="35051">MASAIVGYVFGVLTKLGLAPPIPTPFENRLSALDPSSSTLDNQIYNNQSFDWSKSGLALLNPVRVAYFMDKLHRHVSCLHHDEEEKQVVRILDLGCGSGLAIEAIHSDLLSSAPEDQVKITQEGIRLGKVRYKLIGIDMSSRSIDLARQNAHRSSLSIDYIVGDIYSLPLDDSSIDAIICSDVLEHLFDLPAAFSSISRILKPGGFLSFDTINRTPTSYYLTIWILQDWLKAMQGDAHDHRLYVTPEEVHKVMQGAGLNPGPKKDLVGMRPGIRFPPLGLYRLMTGQGLVNSFLAEFRLTSDLGISYLHWCQKPSS</sequence>
<dbReference type="CDD" id="cd02440">
    <property type="entry name" value="AdoMet_MTases"/>
    <property type="match status" value="1"/>
</dbReference>
<dbReference type="InterPro" id="IPR029063">
    <property type="entry name" value="SAM-dependent_MTases_sf"/>
</dbReference>
<dbReference type="Pfam" id="PF08241">
    <property type="entry name" value="Methyltransf_11"/>
    <property type="match status" value="1"/>
</dbReference>
<dbReference type="EMBL" id="OOIN01000048">
    <property type="protein sequence ID" value="SPO32776.1"/>
    <property type="molecule type" value="Genomic_DNA"/>
</dbReference>
<keyword evidence="2" id="KW-0830">Ubiquinone</keyword>
<dbReference type="Gene3D" id="3.40.50.150">
    <property type="entry name" value="Vaccinia Virus protein VP39"/>
    <property type="match status" value="1"/>
</dbReference>
<dbReference type="PANTHER" id="PTHR43464">
    <property type="entry name" value="METHYLTRANSFERASE"/>
    <property type="match status" value="1"/>
</dbReference>
<dbReference type="InterPro" id="IPR013216">
    <property type="entry name" value="Methyltransf_11"/>
</dbReference>
<evidence type="ECO:0000259" key="1">
    <source>
        <dbReference type="Pfam" id="PF08241"/>
    </source>
</evidence>
<protein>
    <submittedName>
        <fullName evidence="2">Related to COQ3 - O-methyltransferase involved in ubiquinone biosynthesis</fullName>
    </submittedName>
</protein>
<accession>A0A5C3ESJ3</accession>
<dbReference type="GO" id="GO:0032259">
    <property type="term" value="P:methylation"/>
    <property type="evidence" value="ECO:0007669"/>
    <property type="project" value="UniProtKB-KW"/>
</dbReference>
<reference evidence="2 3" key="1">
    <citation type="submission" date="2018-03" db="EMBL/GenBank/DDBJ databases">
        <authorList>
            <person name="Guldener U."/>
        </authorList>
    </citation>
    <scope>NUCLEOTIDE SEQUENCE [LARGE SCALE GENOMIC DNA]</scope>
    <source>
        <strain evidence="2 3">NBRC100155</strain>
    </source>
</reference>
<proteinExistence type="predicted"/>
<dbReference type="SUPFAM" id="SSF53335">
    <property type="entry name" value="S-adenosyl-L-methionine-dependent methyltransferases"/>
    <property type="match status" value="1"/>
</dbReference>
<keyword evidence="2" id="KW-0808">Transferase</keyword>